<reference evidence="1" key="1">
    <citation type="submission" date="2018-02" db="EMBL/GenBank/DDBJ databases">
        <title>The genomes of Aspergillus section Nigri reveals drivers in fungal speciation.</title>
        <authorList>
            <consortium name="DOE Joint Genome Institute"/>
            <person name="Vesth T.C."/>
            <person name="Nybo J."/>
            <person name="Theobald S."/>
            <person name="Brandl J."/>
            <person name="Frisvad J.C."/>
            <person name="Nielsen K.F."/>
            <person name="Lyhne E.K."/>
            <person name="Kogle M.E."/>
            <person name="Kuo A."/>
            <person name="Riley R."/>
            <person name="Clum A."/>
            <person name="Nolan M."/>
            <person name="Lipzen A."/>
            <person name="Salamov A."/>
            <person name="Henrissat B."/>
            <person name="Wiebenga A."/>
            <person name="De vries R.P."/>
            <person name="Grigoriev I.V."/>
            <person name="Mortensen U.H."/>
            <person name="Andersen M.R."/>
            <person name="Baker S.E."/>
        </authorList>
    </citation>
    <scope>NUCLEOTIDE SEQUENCE</scope>
    <source>
        <strain evidence="1">CBS 121060</strain>
    </source>
</reference>
<dbReference type="EMBL" id="KZ824935">
    <property type="protein sequence ID" value="RAH74506.1"/>
    <property type="molecule type" value="Genomic_DNA"/>
</dbReference>
<keyword evidence="2" id="KW-1185">Reference proteome</keyword>
<organism evidence="1 2">
    <name type="scientific">Aspergillus aculeatinus CBS 121060</name>
    <dbReference type="NCBI Taxonomy" id="1448322"/>
    <lineage>
        <taxon>Eukaryota</taxon>
        <taxon>Fungi</taxon>
        <taxon>Dikarya</taxon>
        <taxon>Ascomycota</taxon>
        <taxon>Pezizomycotina</taxon>
        <taxon>Eurotiomycetes</taxon>
        <taxon>Eurotiomycetidae</taxon>
        <taxon>Eurotiales</taxon>
        <taxon>Aspergillaceae</taxon>
        <taxon>Aspergillus</taxon>
        <taxon>Aspergillus subgen. Circumdati</taxon>
    </lineage>
</organism>
<protein>
    <submittedName>
        <fullName evidence="1">Uncharacterized protein</fullName>
    </submittedName>
</protein>
<proteinExistence type="predicted"/>
<evidence type="ECO:0000313" key="1">
    <source>
        <dbReference type="EMBL" id="RAH74506.1"/>
    </source>
</evidence>
<accession>A0ACD1HM25</accession>
<sequence length="119" mass="13807">MRFHITVSAKYFQDDLKTTIQDLALLHKLDSQDAAVEQGDEEESVEGESMEEICFWIASKCNSVMKLLSSEERKPRVRTLQDWFDIQTLGLTLQTLNEKFHIQSSNAEFPRSKLEESYC</sequence>
<evidence type="ECO:0000313" key="2">
    <source>
        <dbReference type="Proteomes" id="UP000249661"/>
    </source>
</evidence>
<dbReference type="Proteomes" id="UP000249661">
    <property type="component" value="Unassembled WGS sequence"/>
</dbReference>
<name>A0ACD1HM25_9EURO</name>
<gene>
    <name evidence="1" type="ORF">BO66DRAFT_434308</name>
</gene>